<keyword evidence="4" id="KW-0121">Carboxypeptidase</keyword>
<dbReference type="EC" id="2.4.99.28" evidence="10"/>
<evidence type="ECO:0000313" key="16">
    <source>
        <dbReference type="EMBL" id="MFC3711863.1"/>
    </source>
</evidence>
<comment type="caution">
    <text evidence="16">The sequence shown here is derived from an EMBL/GenBank/DDBJ whole genome shotgun (WGS) entry which is preliminary data.</text>
</comment>
<comment type="similarity">
    <text evidence="2">In the C-terminal section; belongs to the transpeptidase family.</text>
</comment>
<dbReference type="Proteomes" id="UP001595615">
    <property type="component" value="Unassembled WGS sequence"/>
</dbReference>
<feature type="region of interest" description="Disordered" evidence="12">
    <location>
        <begin position="1"/>
        <end position="23"/>
    </location>
</feature>
<evidence type="ECO:0000256" key="2">
    <source>
        <dbReference type="ARBA" id="ARBA00007090"/>
    </source>
</evidence>
<dbReference type="GO" id="GO:0016757">
    <property type="term" value="F:glycosyltransferase activity"/>
    <property type="evidence" value="ECO:0007669"/>
    <property type="project" value="UniProtKB-KW"/>
</dbReference>
<dbReference type="Gene3D" id="1.10.3810.10">
    <property type="entry name" value="Biosynthetic peptidoglycan transglycosylase-like"/>
    <property type="match status" value="1"/>
</dbReference>
<dbReference type="InterPro" id="IPR012338">
    <property type="entry name" value="Beta-lactam/transpept-like"/>
</dbReference>
<reference evidence="17" key="1">
    <citation type="journal article" date="2019" name="Int. J. Syst. Evol. Microbiol.">
        <title>The Global Catalogue of Microorganisms (GCM) 10K type strain sequencing project: providing services to taxonomists for standard genome sequencing and annotation.</title>
        <authorList>
            <consortium name="The Broad Institute Genomics Platform"/>
            <consortium name="The Broad Institute Genome Sequencing Center for Infectious Disease"/>
            <person name="Wu L."/>
            <person name="Ma J."/>
        </authorList>
    </citation>
    <scope>NUCLEOTIDE SEQUENCE [LARGE SCALE GENOMIC DNA]</scope>
    <source>
        <strain evidence="17">KCTC 42644</strain>
    </source>
</reference>
<evidence type="ECO:0000256" key="8">
    <source>
        <dbReference type="ARBA" id="ARBA00022801"/>
    </source>
</evidence>
<evidence type="ECO:0000259" key="15">
    <source>
        <dbReference type="Pfam" id="PF00912"/>
    </source>
</evidence>
<feature type="transmembrane region" description="Helical" evidence="13">
    <location>
        <begin position="33"/>
        <end position="50"/>
    </location>
</feature>
<feature type="domain" description="Penicillin-binding protein transpeptidase" evidence="14">
    <location>
        <begin position="336"/>
        <end position="552"/>
    </location>
</feature>
<evidence type="ECO:0000256" key="1">
    <source>
        <dbReference type="ARBA" id="ARBA00004752"/>
    </source>
</evidence>
<dbReference type="InterPro" id="IPR050396">
    <property type="entry name" value="Glycosyltr_51/Transpeptidase"/>
</dbReference>
<dbReference type="Pfam" id="PF00905">
    <property type="entry name" value="Transpeptidase"/>
    <property type="match status" value="1"/>
</dbReference>
<keyword evidence="13" id="KW-1133">Transmembrane helix</keyword>
<dbReference type="NCBIfam" id="TIGR02074">
    <property type="entry name" value="PBP_1a_fam"/>
    <property type="match status" value="1"/>
</dbReference>
<comment type="pathway">
    <text evidence="1">Cell wall biogenesis; peptidoglycan biosynthesis.</text>
</comment>
<dbReference type="SUPFAM" id="SSF56601">
    <property type="entry name" value="beta-lactamase/transpeptidase-like"/>
    <property type="match status" value="1"/>
</dbReference>
<dbReference type="PANTHER" id="PTHR32282">
    <property type="entry name" value="BINDING PROTEIN TRANSPEPTIDASE, PUTATIVE-RELATED"/>
    <property type="match status" value="1"/>
</dbReference>
<keyword evidence="5" id="KW-0645">Protease</keyword>
<dbReference type="InterPro" id="IPR036950">
    <property type="entry name" value="PBP_transglycosylase"/>
</dbReference>
<evidence type="ECO:0000256" key="4">
    <source>
        <dbReference type="ARBA" id="ARBA00022645"/>
    </source>
</evidence>
<dbReference type="RefSeq" id="WP_380857609.1">
    <property type="nucleotide sequence ID" value="NZ_JBHRXV010000003.1"/>
</dbReference>
<dbReference type="Pfam" id="PF00912">
    <property type="entry name" value="Transgly"/>
    <property type="match status" value="1"/>
</dbReference>
<feature type="compositionally biased region" description="Low complexity" evidence="12">
    <location>
        <begin position="649"/>
        <end position="669"/>
    </location>
</feature>
<evidence type="ECO:0000256" key="13">
    <source>
        <dbReference type="SAM" id="Phobius"/>
    </source>
</evidence>
<evidence type="ECO:0000256" key="6">
    <source>
        <dbReference type="ARBA" id="ARBA00022676"/>
    </source>
</evidence>
<evidence type="ECO:0000313" key="17">
    <source>
        <dbReference type="Proteomes" id="UP001595615"/>
    </source>
</evidence>
<evidence type="ECO:0000256" key="11">
    <source>
        <dbReference type="ARBA" id="ARBA00049902"/>
    </source>
</evidence>
<keyword evidence="17" id="KW-1185">Reference proteome</keyword>
<gene>
    <name evidence="16" type="ORF">ACFOMD_04735</name>
</gene>
<keyword evidence="8" id="KW-0378">Hydrolase</keyword>
<keyword evidence="13" id="KW-0812">Transmembrane</keyword>
<keyword evidence="7 16" id="KW-0808">Transferase</keyword>
<dbReference type="InterPro" id="IPR001460">
    <property type="entry name" value="PCN-bd_Tpept"/>
</dbReference>
<dbReference type="InterPro" id="IPR023346">
    <property type="entry name" value="Lysozyme-like_dom_sf"/>
</dbReference>
<evidence type="ECO:0000259" key="14">
    <source>
        <dbReference type="Pfam" id="PF00905"/>
    </source>
</evidence>
<dbReference type="PANTHER" id="PTHR32282:SF33">
    <property type="entry name" value="PEPTIDOGLYCAN GLYCOSYLTRANSFERASE"/>
    <property type="match status" value="1"/>
</dbReference>
<feature type="region of interest" description="Disordered" evidence="12">
    <location>
        <begin position="649"/>
        <end position="677"/>
    </location>
</feature>
<dbReference type="EMBL" id="JBHRXV010000003">
    <property type="protein sequence ID" value="MFC3711863.1"/>
    <property type="molecule type" value="Genomic_DNA"/>
</dbReference>
<dbReference type="SUPFAM" id="SSF53955">
    <property type="entry name" value="Lysozyme-like"/>
    <property type="match status" value="1"/>
</dbReference>
<organism evidence="16 17">
    <name type="scientific">Sphingoaurantiacus capsulatus</name>
    <dbReference type="NCBI Taxonomy" id="1771310"/>
    <lineage>
        <taxon>Bacteria</taxon>
        <taxon>Pseudomonadati</taxon>
        <taxon>Pseudomonadota</taxon>
        <taxon>Alphaproteobacteria</taxon>
        <taxon>Sphingomonadales</taxon>
        <taxon>Sphingosinicellaceae</taxon>
        <taxon>Sphingoaurantiacus</taxon>
    </lineage>
</organism>
<evidence type="ECO:0000256" key="12">
    <source>
        <dbReference type="SAM" id="MobiDB-lite"/>
    </source>
</evidence>
<evidence type="ECO:0000256" key="7">
    <source>
        <dbReference type="ARBA" id="ARBA00022679"/>
    </source>
</evidence>
<evidence type="ECO:0000256" key="10">
    <source>
        <dbReference type="ARBA" id="ARBA00044770"/>
    </source>
</evidence>
<comment type="catalytic activity">
    <reaction evidence="11">
        <text>[GlcNAc-(1-&gt;4)-Mur2Ac(oyl-L-Ala-gamma-D-Glu-L-Lys-D-Ala-D-Ala)](n)-di-trans,octa-cis-undecaprenyl diphosphate + beta-D-GlcNAc-(1-&gt;4)-Mur2Ac(oyl-L-Ala-gamma-D-Glu-L-Lys-D-Ala-D-Ala)-di-trans,octa-cis-undecaprenyl diphosphate = [GlcNAc-(1-&gt;4)-Mur2Ac(oyl-L-Ala-gamma-D-Glu-L-Lys-D-Ala-D-Ala)](n+1)-di-trans,octa-cis-undecaprenyl diphosphate + di-trans,octa-cis-undecaprenyl diphosphate + H(+)</text>
        <dbReference type="Rhea" id="RHEA:23708"/>
        <dbReference type="Rhea" id="RHEA-COMP:9602"/>
        <dbReference type="Rhea" id="RHEA-COMP:9603"/>
        <dbReference type="ChEBI" id="CHEBI:15378"/>
        <dbReference type="ChEBI" id="CHEBI:58405"/>
        <dbReference type="ChEBI" id="CHEBI:60033"/>
        <dbReference type="ChEBI" id="CHEBI:78435"/>
        <dbReference type="EC" id="2.4.99.28"/>
    </reaction>
</comment>
<keyword evidence="9" id="KW-0511">Multifunctional enzyme</keyword>
<name>A0ABV7X9U6_9SPHN</name>
<accession>A0ABV7X9U6</accession>
<protein>
    <recommendedName>
        <fullName evidence="10">peptidoglycan glycosyltransferase</fullName>
        <ecNumber evidence="10">2.4.99.28</ecNumber>
    </recommendedName>
</protein>
<feature type="domain" description="Glycosyl transferase family 51" evidence="15">
    <location>
        <begin position="79"/>
        <end position="247"/>
    </location>
</feature>
<evidence type="ECO:0000256" key="3">
    <source>
        <dbReference type="ARBA" id="ARBA00007739"/>
    </source>
</evidence>
<dbReference type="InterPro" id="IPR001264">
    <property type="entry name" value="Glyco_trans_51"/>
</dbReference>
<comment type="similarity">
    <text evidence="3">In the N-terminal section; belongs to the glycosyltransferase 51 family.</text>
</comment>
<sequence>MSFSSPVADDPELEGIDPQGQPPAKRRLPWKRIFAGLFALFVLMVAWLAWTAPLGRALEPLDQPALVLLDDEGTPFARRGDFKEEPVDIAKLPPHVIDAVLSTEDRRFYDHIGIDIRGLSRAFLANMQAGEVVQGGSTVTQQLAKTSFLTHERSYRRKAQEVIIALWLETWLTKDEILSRYLSSVYFGEGAYGLRAAARTYFDREPESLTLAQSAMLAGIIKAPSALAPSRHLKRAQDRSEVVLQTMVDAGTLTQAQADRTRPATFTRGRPQLPTGSYFADWVMGQAREEMDGRHYGEVRVRTTLDPELQAIAEKVVREATDGPGTWLHANQGALIAMRPDGRVVAMVGGRSYKDNQYNRAAQAKRQPGSSFKLFVYLAALRNGYDPNSTVDDTPVEIDGWKPRNDEGKYRGPGITLYRAVAASSNVAAARITQDVGTREVIRVARDLGVKSYLNPWPALSLGTSRMTLLELTSAYAAVAAERYPITPIGLADRQPGWRERVSGAARATRGFPEAADMKKLLEVAVARGTGNSARLPGVDAYGKTGTTQNFRDALFVGFAGDLIVGVWFGNDDNSPMNGVTGRGLPAETWRKFMMQALPQLRTRAAAASNDDDGAEEGDEIDTTAELNAASAAALEELIGQAAAVGGEEAAAAIEQAREQIQAAAQAAEEATREPQQ</sequence>
<keyword evidence="6 16" id="KW-0328">Glycosyltransferase</keyword>
<evidence type="ECO:0000256" key="9">
    <source>
        <dbReference type="ARBA" id="ARBA00023268"/>
    </source>
</evidence>
<evidence type="ECO:0000256" key="5">
    <source>
        <dbReference type="ARBA" id="ARBA00022670"/>
    </source>
</evidence>
<proteinExistence type="inferred from homology"/>
<keyword evidence="13" id="KW-0472">Membrane</keyword>
<dbReference type="Gene3D" id="3.40.710.10">
    <property type="entry name" value="DD-peptidase/beta-lactamase superfamily"/>
    <property type="match status" value="1"/>
</dbReference>